<dbReference type="SUPFAM" id="SSF103473">
    <property type="entry name" value="MFS general substrate transporter"/>
    <property type="match status" value="1"/>
</dbReference>
<feature type="transmembrane region" description="Helical" evidence="8">
    <location>
        <begin position="258"/>
        <end position="279"/>
    </location>
</feature>
<dbReference type="GO" id="GO:0016020">
    <property type="term" value="C:membrane"/>
    <property type="evidence" value="ECO:0007669"/>
    <property type="project" value="UniProtKB-SubCell"/>
</dbReference>
<feature type="transmembrane region" description="Helical" evidence="8">
    <location>
        <begin position="285"/>
        <end position="303"/>
    </location>
</feature>
<dbReference type="Pfam" id="PF03092">
    <property type="entry name" value="BT1"/>
    <property type="match status" value="1"/>
</dbReference>
<dbReference type="Gene3D" id="1.20.1250.20">
    <property type="entry name" value="MFS general substrate transporter like domains"/>
    <property type="match status" value="1"/>
</dbReference>
<name>A0AA36J2Q2_9DINO</name>
<feature type="transmembrane region" description="Helical" evidence="8">
    <location>
        <begin position="147"/>
        <end position="168"/>
    </location>
</feature>
<feature type="region of interest" description="Disordered" evidence="7">
    <location>
        <begin position="522"/>
        <end position="558"/>
    </location>
</feature>
<feature type="transmembrane region" description="Helical" evidence="8">
    <location>
        <begin position="490"/>
        <end position="512"/>
    </location>
</feature>
<comment type="caution">
    <text evidence="10">The sequence shown here is derived from an EMBL/GenBank/DDBJ whole genome shotgun (WGS) entry which is preliminary data.</text>
</comment>
<feature type="transmembrane region" description="Helical" evidence="8">
    <location>
        <begin position="215"/>
        <end position="237"/>
    </location>
</feature>
<evidence type="ECO:0000256" key="1">
    <source>
        <dbReference type="ARBA" id="ARBA00004141"/>
    </source>
</evidence>
<dbReference type="SMART" id="SM00164">
    <property type="entry name" value="TBC"/>
    <property type="match status" value="1"/>
</dbReference>
<evidence type="ECO:0000256" key="6">
    <source>
        <dbReference type="ARBA" id="ARBA00023136"/>
    </source>
</evidence>
<evidence type="ECO:0000256" key="2">
    <source>
        <dbReference type="ARBA" id="ARBA00007015"/>
    </source>
</evidence>
<reference evidence="10" key="1">
    <citation type="submission" date="2023-08" db="EMBL/GenBank/DDBJ databases">
        <authorList>
            <person name="Chen Y."/>
            <person name="Shah S."/>
            <person name="Dougan E. K."/>
            <person name="Thang M."/>
            <person name="Chan C."/>
        </authorList>
    </citation>
    <scope>NUCLEOTIDE SEQUENCE</scope>
</reference>
<feature type="transmembrane region" description="Helical" evidence="8">
    <location>
        <begin position="347"/>
        <end position="369"/>
    </location>
</feature>
<dbReference type="Proteomes" id="UP001178507">
    <property type="component" value="Unassembled WGS sequence"/>
</dbReference>
<evidence type="ECO:0000256" key="4">
    <source>
        <dbReference type="ARBA" id="ARBA00022692"/>
    </source>
</evidence>
<feature type="region of interest" description="Disordered" evidence="7">
    <location>
        <begin position="1"/>
        <end position="29"/>
    </location>
</feature>
<feature type="transmembrane region" description="Helical" evidence="8">
    <location>
        <begin position="91"/>
        <end position="110"/>
    </location>
</feature>
<keyword evidence="5 8" id="KW-1133">Transmembrane helix</keyword>
<evidence type="ECO:0000256" key="8">
    <source>
        <dbReference type="SAM" id="Phobius"/>
    </source>
</evidence>
<keyword evidence="6 8" id="KW-0472">Membrane</keyword>
<feature type="transmembrane region" description="Helical" evidence="8">
    <location>
        <begin position="189"/>
        <end position="209"/>
    </location>
</feature>
<feature type="domain" description="Rab-GAP TBC" evidence="9">
    <location>
        <begin position="623"/>
        <end position="906"/>
    </location>
</feature>
<protein>
    <recommendedName>
        <fullName evidence="9">Rab-GAP TBC domain-containing protein</fullName>
    </recommendedName>
</protein>
<feature type="transmembrane region" description="Helical" evidence="8">
    <location>
        <begin position="312"/>
        <end position="332"/>
    </location>
</feature>
<dbReference type="PANTHER" id="PTHR31585">
    <property type="entry name" value="FOLATE-BIOPTERIN TRANSPORTER 1, CHLOROPLASTIC"/>
    <property type="match status" value="1"/>
</dbReference>
<dbReference type="Pfam" id="PF00566">
    <property type="entry name" value="RabGAP-TBC"/>
    <property type="match status" value="2"/>
</dbReference>
<dbReference type="PANTHER" id="PTHR31585:SF51">
    <property type="entry name" value="TRANSPORTER, PUTATIVE-RELATED"/>
    <property type="match status" value="1"/>
</dbReference>
<dbReference type="EMBL" id="CAUJNA010003288">
    <property type="protein sequence ID" value="CAJ1398052.1"/>
    <property type="molecule type" value="Genomic_DNA"/>
</dbReference>
<dbReference type="PROSITE" id="PS50086">
    <property type="entry name" value="TBC_RABGAP"/>
    <property type="match status" value="1"/>
</dbReference>
<dbReference type="AlphaFoldDB" id="A0AA36J2Q2"/>
<comment type="subcellular location">
    <subcellularLocation>
        <location evidence="1">Membrane</location>
        <topology evidence="1">Multi-pass membrane protein</topology>
    </subcellularLocation>
</comment>
<evidence type="ECO:0000313" key="10">
    <source>
        <dbReference type="EMBL" id="CAJ1398052.1"/>
    </source>
</evidence>
<sequence length="954" mass="106041">MDVVPSSDGANNLANAPSSNGNGDSPAISEAKESGSMQSFLQTLRRTFGSRFLCYLVLNYMFLKGMVFTMLQTSMLPYFQKMGVKGVEFQLASVVAMIPWSMKGFIGVLSDIVPIGRFHKRGYLLLSAMLGGFGVCVLGLWRPGEGHLWTAAALFGCAFTFLATFDLLCEGKYSEMMREEKAGSEVLTFVWTMCQWGSLLAAAVLYFVIDSEGPRPVILGCLPFAFVAFWRTWMGDLHEEPARSWKSLRAKAYSEPELFLLALLMACGSLVVALATAFWGRQGRLLAAVSVSVLLVVFSFRTLPRVLARSNLYMFIISISYLDLSGPLSYWYTGTDGCVPSGPHFSYSYFLAVSNVVGSAGSMLGAVLFQSMQSWSFRSAFRVTTFVQISASLFDLFIITRMNLTLGIPDAFAYLFGDAACQSIAAQMIIMPQALLTARLCPRGAEATVFAILAGFQNFGSNIGSILGAQLAETYGIQCSRLGPCNFESLINLIILCHILAPMACLSFLFLVPTAKMNDEKAFATDSPPPSFASPSPSPLNSPRVSDPDSPEPEGDGEYFLLQDDGMVVRQLSGCLQTAPSNSRGTTLPRSELRKSLTQEEWFDYRPGGRWLVEQADKGRLVGELLPLRRLAWIRMLGVVTGDSLERWPEELDVHRKQYNQLLEDFRKETDVKAVDPKLCNPLSRNADNPYLKIQVNEELLKEIWKDVERTFPECEFLSSAESRKVLQRILFHWCRSKNPSLTASDSYRQGMNELAAVLYSVTKQGEYSRGSDPEALGARLCGSQHNEADAFACFVHLMNKGIRPMFLAPSNSRPNRSPIGDLPRSRMAADPGAPGSAILARCQYIFEQVVRAVDSELFDHLKRMDIEAQVFLLRWIRLLFCREFELKEIPTSSGMGSWPAPVSRCPRCGILAKIRSLQRRRRPPASFHSWTLQLQRCFCACAVNSSEWTRRSA</sequence>
<keyword evidence="11" id="KW-1185">Reference proteome</keyword>
<organism evidence="10 11">
    <name type="scientific">Effrenium voratum</name>
    <dbReference type="NCBI Taxonomy" id="2562239"/>
    <lineage>
        <taxon>Eukaryota</taxon>
        <taxon>Sar</taxon>
        <taxon>Alveolata</taxon>
        <taxon>Dinophyceae</taxon>
        <taxon>Suessiales</taxon>
        <taxon>Symbiodiniaceae</taxon>
        <taxon>Effrenium</taxon>
    </lineage>
</organism>
<dbReference type="InterPro" id="IPR000195">
    <property type="entry name" value="Rab-GAP-TBC_dom"/>
</dbReference>
<dbReference type="Gene3D" id="1.10.8.270">
    <property type="entry name" value="putative rabgap domain of human tbc1 domain family member 14 like domains"/>
    <property type="match status" value="1"/>
</dbReference>
<accession>A0AA36J2Q2</accession>
<evidence type="ECO:0000256" key="5">
    <source>
        <dbReference type="ARBA" id="ARBA00022989"/>
    </source>
</evidence>
<keyword evidence="3" id="KW-0813">Transport</keyword>
<evidence type="ECO:0000313" key="11">
    <source>
        <dbReference type="Proteomes" id="UP001178507"/>
    </source>
</evidence>
<dbReference type="InterPro" id="IPR039309">
    <property type="entry name" value="BT1"/>
</dbReference>
<evidence type="ECO:0000259" key="9">
    <source>
        <dbReference type="PROSITE" id="PS50086"/>
    </source>
</evidence>
<feature type="transmembrane region" description="Helical" evidence="8">
    <location>
        <begin position="122"/>
        <end position="141"/>
    </location>
</feature>
<feature type="transmembrane region" description="Helical" evidence="8">
    <location>
        <begin position="52"/>
        <end position="71"/>
    </location>
</feature>
<evidence type="ECO:0000256" key="3">
    <source>
        <dbReference type="ARBA" id="ARBA00022448"/>
    </source>
</evidence>
<feature type="compositionally biased region" description="Polar residues" evidence="7">
    <location>
        <begin position="8"/>
        <end position="23"/>
    </location>
</feature>
<feature type="compositionally biased region" description="Pro residues" evidence="7">
    <location>
        <begin position="527"/>
        <end position="540"/>
    </location>
</feature>
<comment type="similarity">
    <text evidence="2">Belongs to the major facilitator superfamily. Folate-biopterin transporter (TC 2.A.71) family.</text>
</comment>
<proteinExistence type="inferred from homology"/>
<dbReference type="SUPFAM" id="SSF47923">
    <property type="entry name" value="Ypt/Rab-GAP domain of gyp1p"/>
    <property type="match status" value="2"/>
</dbReference>
<dbReference type="InterPro" id="IPR035969">
    <property type="entry name" value="Rab-GAP_TBC_sf"/>
</dbReference>
<evidence type="ECO:0000256" key="7">
    <source>
        <dbReference type="SAM" id="MobiDB-lite"/>
    </source>
</evidence>
<dbReference type="InterPro" id="IPR036259">
    <property type="entry name" value="MFS_trans_sf"/>
</dbReference>
<gene>
    <name evidence="10" type="ORF">EVOR1521_LOCUS21938</name>
</gene>
<keyword evidence="4 8" id="KW-0812">Transmembrane</keyword>
<dbReference type="Gene3D" id="1.10.472.80">
    <property type="entry name" value="Ypt/Rab-GAP domain of gyp1p, domain 3"/>
    <property type="match status" value="1"/>
</dbReference>